<feature type="non-terminal residue" evidence="2">
    <location>
        <position position="1"/>
    </location>
</feature>
<organism evidence="2">
    <name type="scientific">Pectinophora gossypiella</name>
    <name type="common">Cotton pink bollworm</name>
    <name type="synonym">Depressaria gossypiella</name>
    <dbReference type="NCBI Taxonomy" id="13191"/>
    <lineage>
        <taxon>Eukaryota</taxon>
        <taxon>Metazoa</taxon>
        <taxon>Ecdysozoa</taxon>
        <taxon>Arthropoda</taxon>
        <taxon>Hexapoda</taxon>
        <taxon>Insecta</taxon>
        <taxon>Pterygota</taxon>
        <taxon>Neoptera</taxon>
        <taxon>Endopterygota</taxon>
        <taxon>Lepidoptera</taxon>
        <taxon>Glossata</taxon>
        <taxon>Ditrysia</taxon>
        <taxon>Gelechioidea</taxon>
        <taxon>Gelechiidae</taxon>
        <taxon>Apatetrinae</taxon>
        <taxon>Pectinophora</taxon>
    </lineage>
</organism>
<evidence type="ECO:0000313" key="2">
    <source>
        <dbReference type="EMBL" id="JAT85194.1"/>
    </source>
</evidence>
<feature type="compositionally biased region" description="Low complexity" evidence="1">
    <location>
        <begin position="66"/>
        <end position="82"/>
    </location>
</feature>
<dbReference type="OrthoDB" id="6895186at2759"/>
<feature type="compositionally biased region" description="Basic and acidic residues" evidence="1">
    <location>
        <begin position="28"/>
        <end position="40"/>
    </location>
</feature>
<protein>
    <submittedName>
        <fullName evidence="2">Uncharacterized protein</fullName>
    </submittedName>
</protein>
<dbReference type="EMBL" id="GDQN01005860">
    <property type="protein sequence ID" value="JAT85194.1"/>
    <property type="molecule type" value="Transcribed_RNA"/>
</dbReference>
<reference evidence="2" key="1">
    <citation type="submission" date="2015-09" db="EMBL/GenBank/DDBJ databases">
        <title>De novo assembly of Pectinophora gossypiella (Pink Bollworm) gut transcriptome.</title>
        <authorList>
            <person name="Tassone E.E."/>
        </authorList>
    </citation>
    <scope>NUCLEOTIDE SEQUENCE</scope>
</reference>
<name>A0A1E1WDY7_PECGO</name>
<accession>A0A1E1WDY7</accession>
<evidence type="ECO:0000256" key="1">
    <source>
        <dbReference type="SAM" id="MobiDB-lite"/>
    </source>
</evidence>
<dbReference type="AlphaFoldDB" id="A0A1E1WDY7"/>
<feature type="region of interest" description="Disordered" evidence="1">
    <location>
        <begin position="62"/>
        <end position="87"/>
    </location>
</feature>
<sequence>PNDTKTPVSTTATVMKVHEGTGRATVANKDDKGKLRDENIGKNVSAKEAASNRAIVASKVDGSRQATATAATAGSSSKDGGAVKTTESRVTITVASVKEDQQEPESSAVGD</sequence>
<gene>
    <name evidence="2" type="ORF">g.4542</name>
</gene>
<proteinExistence type="predicted"/>
<feature type="non-terminal residue" evidence="2">
    <location>
        <position position="111"/>
    </location>
</feature>
<feature type="region of interest" description="Disordered" evidence="1">
    <location>
        <begin position="24"/>
        <end position="48"/>
    </location>
</feature>